<keyword evidence="2" id="KW-1185">Reference proteome</keyword>
<proteinExistence type="predicted"/>
<dbReference type="Proteomes" id="UP000030832">
    <property type="component" value="Unassembled WGS sequence"/>
</dbReference>
<sequence length="72" mass="8512">MFQVSERQLYAYQLCYEIEHHLRELLVSYDSNVLRSKTYKDLVNIASKVTFVLNGENVNKLMRANTVRQKVC</sequence>
<dbReference type="EMBL" id="JRJU01000004">
    <property type="protein sequence ID" value="KHF41065.1"/>
    <property type="molecule type" value="Genomic_DNA"/>
</dbReference>
<dbReference type="AlphaFoldDB" id="A0A0B0IIC9"/>
<dbReference type="RefSeq" id="WP_034626535.1">
    <property type="nucleotide sequence ID" value="NZ_JRJU01000004.1"/>
</dbReference>
<comment type="caution">
    <text evidence="1">The sequence shown here is derived from an EMBL/GenBank/DDBJ whole genome shotgun (WGS) entry which is preliminary data.</text>
</comment>
<evidence type="ECO:0000313" key="2">
    <source>
        <dbReference type="Proteomes" id="UP000030832"/>
    </source>
</evidence>
<name>A0A0B0IIC9_9BACI</name>
<evidence type="ECO:0000313" key="1">
    <source>
        <dbReference type="EMBL" id="KHF41065.1"/>
    </source>
</evidence>
<gene>
    <name evidence="1" type="ORF">LQ50_04630</name>
</gene>
<organism evidence="1 2">
    <name type="scientific">Halalkalibacter okhensis</name>
    <dbReference type="NCBI Taxonomy" id="333138"/>
    <lineage>
        <taxon>Bacteria</taxon>
        <taxon>Bacillati</taxon>
        <taxon>Bacillota</taxon>
        <taxon>Bacilli</taxon>
        <taxon>Bacillales</taxon>
        <taxon>Bacillaceae</taxon>
        <taxon>Halalkalibacter</taxon>
    </lineage>
</organism>
<protein>
    <submittedName>
        <fullName evidence="1">Uncharacterized protein</fullName>
    </submittedName>
</protein>
<dbReference type="OrthoDB" id="9948414at2"/>
<reference evidence="1 2" key="1">
    <citation type="submission" date="2014-09" db="EMBL/GenBank/DDBJ databases">
        <title>Genome sequencing and annotation of Bacillus Okhensis strain Kh10-101T.</title>
        <authorList>
            <person name="Prakash J.S."/>
        </authorList>
    </citation>
    <scope>NUCLEOTIDE SEQUENCE [LARGE SCALE GENOMIC DNA]</scope>
    <source>
        <strain evidence="2">Kh10-101T</strain>
    </source>
</reference>
<accession>A0A0B0IIC9</accession>